<dbReference type="Pfam" id="PF25133">
    <property type="entry name" value="TYW2_N_2"/>
    <property type="match status" value="1"/>
</dbReference>
<dbReference type="PANTHER" id="PTHR23245:SF25">
    <property type="entry name" value="TRNA WYBUTOSINE-SYNTHESIZING PROTEIN 2 HOMOLOG"/>
    <property type="match status" value="1"/>
</dbReference>
<dbReference type="PANTHER" id="PTHR23245">
    <property type="entry name" value="TRNA METHYLTRANSFERASE"/>
    <property type="match status" value="1"/>
</dbReference>
<keyword evidence="13" id="KW-1185">Reference proteome</keyword>
<evidence type="ECO:0000256" key="5">
    <source>
        <dbReference type="ARBA" id="ARBA00022691"/>
    </source>
</evidence>
<comment type="function">
    <text evidence="8">S-adenosyl-L-methionine-dependent transferase that acts as a component of the wybutosine biosynthesis pathway. Wybutosine is a hyper modified guanosine with a tricyclic base found at the 3'-position adjacent to the anticodon of eukaryotic phenylalanine tRNA. Catalyzes the transfer of the alpha-amino-alpha-carboxypropyl (acp) group from S-adenosyl-L-methionine to the C-7 position of 4-demethylwyosine (imG-14) to produce wybutosine-86.</text>
</comment>
<dbReference type="GO" id="GO:0005737">
    <property type="term" value="C:cytoplasm"/>
    <property type="evidence" value="ECO:0000318"/>
    <property type="project" value="GO_Central"/>
</dbReference>
<dbReference type="EC" id="2.5.1.114" evidence="2"/>
<evidence type="ECO:0000256" key="10">
    <source>
        <dbReference type="SAM" id="MobiDB-lite"/>
    </source>
</evidence>
<sequence length="529" mass="57010">ENAPGGNGGPCGRAEERAAVPPTPGCPHPLVPPTPWRSPLLSPPPSLAAPSPYPPPHPTRRCHVPVGCPRPFVLYNGCGGWHHPRAGHGATLRPAPEAAFGRGPALGCPVPAAEGARGQRGPAGAGGEGSGAVAAGQRAAGAVLPAALDPGGRDPALPPRHGFRLVASLTASLPQDPVPSKAASVQPPAQKLRCELRRLLVERGESWSEELERDVPRTWQRHGDLVLLSEDSFSAALWAKLGPVLWETVAAALGAQRLAKRGRVLPDKMRSPTVTLLLGHNSWVEHVDNGIRYTFDVTKCMFSPGNITEKLRVASMQCSGEVLVDLYAGIGYFTLPYLVHAAAAFAHACEWNPHALEALRRNLALNGVQDRCQIHAGDSRQLQLRDVADRVNLGLIPSSEEGWPVACRVLKKSTGGVLHIHHNVESRPLPPALKDEQRLPEESSSEQKDEEHRGSEEMESGVQEVLAARVRPEWWSWAEAAAVRIRGLLTELHSQPWQTHILHIEAVKSYAPHVHHIVLDLECRPTPPA</sequence>
<proteinExistence type="predicted"/>
<protein>
    <recommendedName>
        <fullName evidence="3">tRNA wybutosine-synthesizing protein 2 homolog</fullName>
        <ecNumber evidence="2">2.5.1.114</ecNumber>
    </recommendedName>
    <alternativeName>
        <fullName evidence="7">tRNA(Phe) (4-demethylwyosine(37)-C(7)) aminocarboxypropyltransferase</fullName>
    </alternativeName>
</protein>
<reference evidence="12" key="2">
    <citation type="submission" date="2025-08" db="UniProtKB">
        <authorList>
            <consortium name="Ensembl"/>
        </authorList>
    </citation>
    <scope>IDENTIFICATION</scope>
    <source>
        <strain evidence="12">broiler</strain>
    </source>
</reference>
<dbReference type="SUPFAM" id="SSF53335">
    <property type="entry name" value="S-adenosyl-L-methionine-dependent methyltransferases"/>
    <property type="match status" value="1"/>
</dbReference>
<evidence type="ECO:0000256" key="8">
    <source>
        <dbReference type="ARBA" id="ARBA00037786"/>
    </source>
</evidence>
<dbReference type="PROSITE" id="PS51684">
    <property type="entry name" value="SAM_MT_TRM5_TYW2"/>
    <property type="match status" value="1"/>
</dbReference>
<dbReference type="InterPro" id="IPR029063">
    <property type="entry name" value="SAM-dependent_MTases_sf"/>
</dbReference>
<dbReference type="GO" id="GO:0030488">
    <property type="term" value="P:tRNA methylation"/>
    <property type="evidence" value="ECO:0000318"/>
    <property type="project" value="GO_Central"/>
</dbReference>
<reference evidence="12" key="1">
    <citation type="submission" date="2020-11" db="EMBL/GenBank/DDBJ databases">
        <title>Gallus gallus (Chicken) genome, bGalGal1, GRCg7b, maternal haplotype autosomes + Z &amp; W.</title>
        <authorList>
            <person name="Warren W."/>
            <person name="Formenti G."/>
            <person name="Fedrigo O."/>
            <person name="Haase B."/>
            <person name="Mountcastle J."/>
            <person name="Balacco J."/>
            <person name="Tracey A."/>
            <person name="Schneider V."/>
            <person name="Okimoto R."/>
            <person name="Cheng H."/>
            <person name="Hawken R."/>
            <person name="Howe K."/>
            <person name="Jarvis E.D."/>
        </authorList>
    </citation>
    <scope>NUCLEOTIDE SEQUENCE [LARGE SCALE GENOMIC DNA]</scope>
    <source>
        <strain evidence="12">Broiler</strain>
    </source>
</reference>
<accession>A0A8V0YZ63</accession>
<dbReference type="Ensembl" id="ENSGALT00010040355.1">
    <property type="protein sequence ID" value="ENSGALP00010023405.1"/>
    <property type="gene ID" value="ENSGALG00010016742.1"/>
</dbReference>
<evidence type="ECO:0000256" key="2">
    <source>
        <dbReference type="ARBA" id="ARBA00012265"/>
    </source>
</evidence>
<gene>
    <name evidence="12" type="primary">TRMT12</name>
</gene>
<evidence type="ECO:0000313" key="13">
    <source>
        <dbReference type="Proteomes" id="UP000000539"/>
    </source>
</evidence>
<evidence type="ECO:0000259" key="11">
    <source>
        <dbReference type="PROSITE" id="PS51684"/>
    </source>
</evidence>
<feature type="compositionally biased region" description="Basic and acidic residues" evidence="10">
    <location>
        <begin position="433"/>
        <end position="456"/>
    </location>
</feature>
<dbReference type="FunFam" id="3.40.50.150:FF:000201">
    <property type="entry name" value="tRNA wybutosine-synthesizing protein 2 homolog"/>
    <property type="match status" value="1"/>
</dbReference>
<dbReference type="GO" id="GO:0031591">
    <property type="term" value="P:wybutosine biosynthetic process"/>
    <property type="evidence" value="ECO:0000318"/>
    <property type="project" value="GO_Central"/>
</dbReference>
<dbReference type="Proteomes" id="UP000000539">
    <property type="component" value="Chromosome 4"/>
</dbReference>
<feature type="compositionally biased region" description="Gly residues" evidence="10">
    <location>
        <begin position="1"/>
        <end position="11"/>
    </location>
</feature>
<feature type="domain" description="SAM-dependent methyltransferase TRM5/TYW2-type" evidence="11">
    <location>
        <begin position="219"/>
        <end position="525"/>
    </location>
</feature>
<dbReference type="CDD" id="cd02440">
    <property type="entry name" value="AdoMet_MTases"/>
    <property type="match status" value="1"/>
</dbReference>
<dbReference type="FunFam" id="3.30.300.110:FF:000002">
    <property type="entry name" value="tRNA wybutosine-synthesizing protein 2 homolog"/>
    <property type="match status" value="1"/>
</dbReference>
<keyword evidence="5" id="KW-0949">S-adenosyl-L-methionine</keyword>
<comment type="pathway">
    <text evidence="1">tRNA modification; wybutosine-tRNA(Phe) biosynthesis.</text>
</comment>
<evidence type="ECO:0000256" key="9">
    <source>
        <dbReference type="ARBA" id="ARBA00049400"/>
    </source>
</evidence>
<dbReference type="AlphaFoldDB" id="A0A8V0YZ63"/>
<comment type="catalytic activity">
    <reaction evidence="9">
        <text>4-demethylwyosine(37) in tRNA(Phe) + S-adenosyl-L-methionine = 4-demethyl-7-[(3S)-3-amino-3-carboxypropyl]wyosine(37) in tRNA(Phe) + S-methyl-5'-thioadenosine + H(+)</text>
        <dbReference type="Rhea" id="RHEA:36355"/>
        <dbReference type="Rhea" id="RHEA-COMP:10164"/>
        <dbReference type="Rhea" id="RHEA-COMP:10378"/>
        <dbReference type="ChEBI" id="CHEBI:15378"/>
        <dbReference type="ChEBI" id="CHEBI:17509"/>
        <dbReference type="ChEBI" id="CHEBI:59789"/>
        <dbReference type="ChEBI" id="CHEBI:64315"/>
        <dbReference type="ChEBI" id="CHEBI:73550"/>
        <dbReference type="EC" id="2.5.1.114"/>
    </reaction>
</comment>
<dbReference type="InterPro" id="IPR056744">
    <property type="entry name" value="TRM5/TYW2-like_N"/>
</dbReference>
<feature type="region of interest" description="Disordered" evidence="10">
    <location>
        <begin position="1"/>
        <end position="58"/>
    </location>
</feature>
<organism evidence="12 13">
    <name type="scientific">Gallus gallus</name>
    <name type="common">Chicken</name>
    <dbReference type="NCBI Taxonomy" id="9031"/>
    <lineage>
        <taxon>Eukaryota</taxon>
        <taxon>Metazoa</taxon>
        <taxon>Chordata</taxon>
        <taxon>Craniata</taxon>
        <taxon>Vertebrata</taxon>
        <taxon>Euteleostomi</taxon>
        <taxon>Archelosauria</taxon>
        <taxon>Archosauria</taxon>
        <taxon>Dinosauria</taxon>
        <taxon>Saurischia</taxon>
        <taxon>Theropoda</taxon>
        <taxon>Coelurosauria</taxon>
        <taxon>Aves</taxon>
        <taxon>Neognathae</taxon>
        <taxon>Galloanserae</taxon>
        <taxon>Galliformes</taxon>
        <taxon>Phasianidae</taxon>
        <taxon>Phasianinae</taxon>
        <taxon>Gallus</taxon>
    </lineage>
</organism>
<keyword evidence="6" id="KW-0819">tRNA processing</keyword>
<dbReference type="GO" id="GO:0102522">
    <property type="term" value="F:tRNA 4-demethylwyosine alpha-amino-alpha-carboxypropyltransferase activity"/>
    <property type="evidence" value="ECO:0007669"/>
    <property type="project" value="UniProtKB-EC"/>
</dbReference>
<evidence type="ECO:0000313" key="12">
    <source>
        <dbReference type="Ensembl" id="ENSGALP00010023405.1"/>
    </source>
</evidence>
<dbReference type="GlyGen" id="A0A8V0YZ63">
    <property type="glycosylation" value="3 sites"/>
</dbReference>
<dbReference type="GeneTree" id="ENSGT00940000153304"/>
<evidence type="ECO:0000256" key="3">
    <source>
        <dbReference type="ARBA" id="ARBA00017179"/>
    </source>
</evidence>
<evidence type="ECO:0000256" key="4">
    <source>
        <dbReference type="ARBA" id="ARBA00022679"/>
    </source>
</evidence>
<evidence type="ECO:0000256" key="1">
    <source>
        <dbReference type="ARBA" id="ARBA00004797"/>
    </source>
</evidence>
<reference evidence="12" key="3">
    <citation type="submission" date="2025-09" db="UniProtKB">
        <authorList>
            <consortium name="Ensembl"/>
        </authorList>
    </citation>
    <scope>IDENTIFICATION</scope>
    <source>
        <strain evidence="12">broiler</strain>
    </source>
</reference>
<feature type="region of interest" description="Disordered" evidence="10">
    <location>
        <begin position="427"/>
        <end position="461"/>
    </location>
</feature>
<dbReference type="Pfam" id="PF02475">
    <property type="entry name" value="TRM5-TYW2_MTfase"/>
    <property type="match status" value="1"/>
</dbReference>
<dbReference type="GO" id="GO:0008175">
    <property type="term" value="F:tRNA methyltransferase activity"/>
    <property type="evidence" value="ECO:0000318"/>
    <property type="project" value="GO_Central"/>
</dbReference>
<keyword evidence="4" id="KW-0808">Transferase</keyword>
<evidence type="ECO:0000256" key="7">
    <source>
        <dbReference type="ARBA" id="ARBA00031315"/>
    </source>
</evidence>
<feature type="compositionally biased region" description="Pro residues" evidence="10">
    <location>
        <begin position="21"/>
        <end position="57"/>
    </location>
</feature>
<dbReference type="Gene3D" id="3.40.50.150">
    <property type="entry name" value="Vaccinia Virus protein VP39"/>
    <property type="match status" value="1"/>
</dbReference>
<dbReference type="InterPro" id="IPR030382">
    <property type="entry name" value="MeTrfase_TRM5/TYW2"/>
</dbReference>
<dbReference type="FunCoup" id="A0A8V0YZ63">
    <property type="interactions" value="93"/>
</dbReference>
<dbReference type="Gene3D" id="3.30.300.110">
    <property type="entry name" value="Met-10+ protein-like domains"/>
    <property type="match status" value="1"/>
</dbReference>
<dbReference type="InterPro" id="IPR056743">
    <property type="entry name" value="TRM5-TYW2-like_MTfase"/>
</dbReference>
<name>A0A8V0YZ63_CHICK</name>
<dbReference type="OrthoDB" id="408788at2759"/>
<evidence type="ECO:0000256" key="6">
    <source>
        <dbReference type="ARBA" id="ARBA00022694"/>
    </source>
</evidence>